<evidence type="ECO:0000313" key="2">
    <source>
        <dbReference type="EMBL" id="ASW04141.1"/>
    </source>
</evidence>
<keyword evidence="4" id="KW-1185">Reference proteome</keyword>
<dbReference type="KEGG" id="parb:CJU94_39050"/>
<evidence type="ECO:0000313" key="4">
    <source>
        <dbReference type="Proteomes" id="UP000215158"/>
    </source>
</evidence>
<dbReference type="GO" id="GO:0003677">
    <property type="term" value="F:DNA binding"/>
    <property type="evidence" value="ECO:0007669"/>
    <property type="project" value="InterPro"/>
</dbReference>
<proteinExistence type="predicted"/>
<reference evidence="3 4" key="1">
    <citation type="submission" date="2017-08" db="EMBL/GenBank/DDBJ databases">
        <title>Identification and genetic characteristics of simultaneous BTEX- and naphthalene-degrading Paraburkholderia sp. BN5 isolated from petroleum-contaminated soil.</title>
        <authorList>
            <person name="Lee Y."/>
            <person name="Jeon C.O."/>
        </authorList>
    </citation>
    <scope>NUCLEOTIDE SEQUENCE [LARGE SCALE GENOMIC DNA]</scope>
    <source>
        <strain evidence="3 4">BN5</strain>
        <plasmid evidence="3 4">pBN3</plasmid>
    </source>
</reference>
<dbReference type="KEGG" id="parb:CJU94_38925"/>
<evidence type="ECO:0000259" key="1">
    <source>
        <dbReference type="Pfam" id="PF01609"/>
    </source>
</evidence>
<dbReference type="Pfam" id="PF01609">
    <property type="entry name" value="DDE_Tnp_1"/>
    <property type="match status" value="1"/>
</dbReference>
<evidence type="ECO:0000313" key="3">
    <source>
        <dbReference type="EMBL" id="ASW04163.1"/>
    </source>
</evidence>
<feature type="domain" description="Transposase IS4-like" evidence="1">
    <location>
        <begin position="107"/>
        <end position="299"/>
    </location>
</feature>
<dbReference type="SUPFAM" id="SSF53098">
    <property type="entry name" value="Ribonuclease H-like"/>
    <property type="match status" value="1"/>
</dbReference>
<dbReference type="Proteomes" id="UP000215158">
    <property type="component" value="Plasmid pBN3"/>
</dbReference>
<dbReference type="InterPro" id="IPR012337">
    <property type="entry name" value="RNaseH-like_sf"/>
</dbReference>
<dbReference type="RefSeq" id="WP_095423834.1">
    <property type="nucleotide sequence ID" value="NZ_CP022993.1"/>
</dbReference>
<dbReference type="OrthoDB" id="9796012at2"/>
<dbReference type="InterPro" id="IPR002559">
    <property type="entry name" value="Transposase_11"/>
</dbReference>
<dbReference type="GO" id="GO:0004803">
    <property type="term" value="F:transposase activity"/>
    <property type="evidence" value="ECO:0007669"/>
    <property type="project" value="InterPro"/>
</dbReference>
<dbReference type="EMBL" id="CP022993">
    <property type="protein sequence ID" value="ASW04141.1"/>
    <property type="molecule type" value="Genomic_DNA"/>
</dbReference>
<protein>
    <submittedName>
        <fullName evidence="3">Transposase</fullName>
    </submittedName>
</protein>
<dbReference type="AlphaFoldDB" id="A0A248VZ65"/>
<geneLocation type="plasmid" evidence="3 4">
    <name>pBN3</name>
</geneLocation>
<sequence>MTKHLSRLGYCQYLLTSPTNCTLTNFADHVDDMSHDAINRFLRREHMTPRLVWDNVRAQIVPHDDGCIVFDDSVTDKDFSHKIELVRRQYSGNAHGLIKGIGVVNCVYVNPHSGEYWVIDYRIYDPDGDGRSKLDHVRDMLTNAVHHKGLPFRRVLMDTWYATKDLMLFIESLGKTYYCPLRSNRLVDDSGGKSPYRHVDSLEWDAETLAHGKTIKIRGFPKHHKVKLFRVEVSTHRTDWVVTNDLTQDSSQATQDACGLRWKIEQFHREVKQLTGLQRCPCRKARIQRNHIASAVLVWVRLADIARQTKRTLYQVKHEMLDDFLRRELKNPSVPMRFA</sequence>
<keyword evidence="3" id="KW-0614">Plasmid</keyword>
<name>A0A248VZ65_9BURK</name>
<organism evidence="3 4">
    <name type="scientific">Paraburkholderia aromaticivorans</name>
    <dbReference type="NCBI Taxonomy" id="2026199"/>
    <lineage>
        <taxon>Bacteria</taxon>
        <taxon>Pseudomonadati</taxon>
        <taxon>Pseudomonadota</taxon>
        <taxon>Betaproteobacteria</taxon>
        <taxon>Burkholderiales</taxon>
        <taxon>Burkholderiaceae</taxon>
        <taxon>Paraburkholderia</taxon>
    </lineage>
</organism>
<dbReference type="GO" id="GO:0006313">
    <property type="term" value="P:DNA transposition"/>
    <property type="evidence" value="ECO:0007669"/>
    <property type="project" value="InterPro"/>
</dbReference>
<accession>A0A248VZ65</accession>
<dbReference type="EMBL" id="CP022993">
    <property type="protein sequence ID" value="ASW04163.1"/>
    <property type="molecule type" value="Genomic_DNA"/>
</dbReference>
<gene>
    <name evidence="2" type="ORF">CJU94_38925</name>
    <name evidence="3" type="ORF">CJU94_39050</name>
</gene>